<dbReference type="EMBL" id="JAZAVK010000087">
    <property type="protein sequence ID" value="KAK7425001.1"/>
    <property type="molecule type" value="Genomic_DNA"/>
</dbReference>
<dbReference type="Gene3D" id="1.10.10.60">
    <property type="entry name" value="Homeodomain-like"/>
    <property type="match status" value="1"/>
</dbReference>
<feature type="region of interest" description="Disordered" evidence="5">
    <location>
        <begin position="71"/>
        <end position="217"/>
    </location>
</feature>
<feature type="compositionally biased region" description="Basic and acidic residues" evidence="5">
    <location>
        <begin position="368"/>
        <end position="377"/>
    </location>
</feature>
<evidence type="ECO:0000256" key="1">
    <source>
        <dbReference type="ARBA" id="ARBA00023125"/>
    </source>
</evidence>
<dbReference type="InterPro" id="IPR009057">
    <property type="entry name" value="Homeodomain-like_sf"/>
</dbReference>
<reference evidence="7 8" key="1">
    <citation type="journal article" date="2025" name="Microbiol. Resour. Announc.">
        <title>Draft genome sequences for Neonectria magnoliae and Neonectria punicea, canker pathogens of Liriodendron tulipifera and Acer saccharum in West Virginia.</title>
        <authorList>
            <person name="Petronek H.M."/>
            <person name="Kasson M.T."/>
            <person name="Metheny A.M."/>
            <person name="Stauder C.M."/>
            <person name="Lovett B."/>
            <person name="Lynch S.C."/>
            <person name="Garnas J.R."/>
            <person name="Kasson L.R."/>
            <person name="Stajich J.E."/>
        </authorList>
    </citation>
    <scope>NUCLEOTIDE SEQUENCE [LARGE SCALE GENOMIC DNA]</scope>
    <source>
        <strain evidence="7 8">NRRL 64651</strain>
    </source>
</reference>
<keyword evidence="2 4" id="KW-0371">Homeobox</keyword>
<evidence type="ECO:0000313" key="8">
    <source>
        <dbReference type="Proteomes" id="UP001498421"/>
    </source>
</evidence>
<evidence type="ECO:0000256" key="4">
    <source>
        <dbReference type="PROSITE-ProRule" id="PRU00108"/>
    </source>
</evidence>
<accession>A0ABR1HVD7</accession>
<protein>
    <submittedName>
        <fullName evidence="7">Homeodomain superfamily</fullName>
    </submittedName>
</protein>
<feature type="compositionally biased region" description="Basic and acidic residues" evidence="5">
    <location>
        <begin position="95"/>
        <end position="107"/>
    </location>
</feature>
<feature type="compositionally biased region" description="Polar residues" evidence="5">
    <location>
        <begin position="117"/>
        <end position="135"/>
    </location>
</feature>
<dbReference type="PROSITE" id="PS50071">
    <property type="entry name" value="HOMEOBOX_2"/>
    <property type="match status" value="1"/>
</dbReference>
<dbReference type="InterPro" id="IPR001356">
    <property type="entry name" value="HD"/>
</dbReference>
<evidence type="ECO:0000256" key="2">
    <source>
        <dbReference type="ARBA" id="ARBA00023155"/>
    </source>
</evidence>
<keyword evidence="8" id="KW-1185">Reference proteome</keyword>
<dbReference type="Proteomes" id="UP001498421">
    <property type="component" value="Unassembled WGS sequence"/>
</dbReference>
<evidence type="ECO:0000256" key="3">
    <source>
        <dbReference type="ARBA" id="ARBA00023242"/>
    </source>
</evidence>
<dbReference type="InterPro" id="IPR008422">
    <property type="entry name" value="KN_HD"/>
</dbReference>
<dbReference type="GO" id="GO:0003677">
    <property type="term" value="F:DNA binding"/>
    <property type="evidence" value="ECO:0007669"/>
    <property type="project" value="UniProtKB-KW"/>
</dbReference>
<feature type="DNA-binding region" description="Homeobox" evidence="4">
    <location>
        <begin position="278"/>
        <end position="340"/>
    </location>
</feature>
<dbReference type="SMART" id="SM00389">
    <property type="entry name" value="HOX"/>
    <property type="match status" value="1"/>
</dbReference>
<comment type="caution">
    <text evidence="7">The sequence shown here is derived from an EMBL/GenBank/DDBJ whole genome shotgun (WGS) entry which is preliminary data.</text>
</comment>
<keyword evidence="1 4" id="KW-0238">DNA-binding</keyword>
<evidence type="ECO:0000256" key="5">
    <source>
        <dbReference type="SAM" id="MobiDB-lite"/>
    </source>
</evidence>
<sequence>MSMLATANPSPHAFGMSRPWEVTRCPDYSLRPRVENDRVALPSIRQAFPELQLQPQAQEVVAKPALTVTPSPAPPLSAASPTYIHSPNSTKRRRLSMEVEQEHDRARQIPRLYYSPERSSSRQISPSLPMQSTQDGWGAPSRHSPYLTNGAPPPPAPLGMKERVDPRSSLSGLSLPRTLEREPASLNRLQASVESYRSSQPPMPQHSGAPVAEPTSSYREPGYSYNYHHPNRFQSLSAGSAHAFDRTPFSTGAYNTPYQDYARFGEMGPAGMGGDNKQRKRRGNLPKETTDKLRAWFVAHLQHPYPTEDEKQELMRQTGLQMNQISNWFINARRRQLPTMISNARAESDAMTGARSGDIKVLATTERGDYDHSKREPAVGPLSEGEGATYEEDLEVLKQHRGVNMSRGSI</sequence>
<feature type="compositionally biased region" description="Polar residues" evidence="5">
    <location>
        <begin position="187"/>
        <end position="200"/>
    </location>
</feature>
<evidence type="ECO:0000259" key="6">
    <source>
        <dbReference type="PROSITE" id="PS50071"/>
    </source>
</evidence>
<keyword evidence="3 4" id="KW-0539">Nucleus</keyword>
<evidence type="ECO:0000313" key="7">
    <source>
        <dbReference type="EMBL" id="KAK7425001.1"/>
    </source>
</evidence>
<dbReference type="InterPro" id="IPR050224">
    <property type="entry name" value="TALE_homeobox"/>
</dbReference>
<feature type="domain" description="Homeobox" evidence="6">
    <location>
        <begin position="276"/>
        <end position="339"/>
    </location>
</feature>
<name>A0ABR1HVD7_9HYPO</name>
<feature type="region of interest" description="Disordered" evidence="5">
    <location>
        <begin position="368"/>
        <end position="390"/>
    </location>
</feature>
<comment type="subcellular location">
    <subcellularLocation>
        <location evidence="4">Nucleus</location>
    </subcellularLocation>
</comment>
<dbReference type="SUPFAM" id="SSF46689">
    <property type="entry name" value="Homeodomain-like"/>
    <property type="match status" value="1"/>
</dbReference>
<proteinExistence type="predicted"/>
<dbReference type="PANTHER" id="PTHR11850">
    <property type="entry name" value="HOMEOBOX PROTEIN TRANSCRIPTION FACTORS"/>
    <property type="match status" value="1"/>
</dbReference>
<dbReference type="CDD" id="cd00086">
    <property type="entry name" value="homeodomain"/>
    <property type="match status" value="1"/>
</dbReference>
<organism evidence="7 8">
    <name type="scientific">Neonectria magnoliae</name>
    <dbReference type="NCBI Taxonomy" id="2732573"/>
    <lineage>
        <taxon>Eukaryota</taxon>
        <taxon>Fungi</taxon>
        <taxon>Dikarya</taxon>
        <taxon>Ascomycota</taxon>
        <taxon>Pezizomycotina</taxon>
        <taxon>Sordariomycetes</taxon>
        <taxon>Hypocreomycetidae</taxon>
        <taxon>Hypocreales</taxon>
        <taxon>Nectriaceae</taxon>
        <taxon>Neonectria</taxon>
    </lineage>
</organism>
<dbReference type="Pfam" id="PF05920">
    <property type="entry name" value="Homeobox_KN"/>
    <property type="match status" value="1"/>
</dbReference>
<gene>
    <name evidence="7" type="primary">CUP9</name>
    <name evidence="7" type="ORF">QQZ08_008397</name>
</gene>
<feature type="compositionally biased region" description="Low complexity" evidence="5">
    <location>
        <begin position="71"/>
        <end position="82"/>
    </location>
</feature>